<accession>A0A6J6FB16</accession>
<reference evidence="2" key="1">
    <citation type="submission" date="2020-05" db="EMBL/GenBank/DDBJ databases">
        <authorList>
            <person name="Chiriac C."/>
            <person name="Salcher M."/>
            <person name="Ghai R."/>
            <person name="Kavagutti S V."/>
        </authorList>
    </citation>
    <scope>NUCLEOTIDE SEQUENCE</scope>
</reference>
<dbReference type="EMBL" id="CAEZSR010000187">
    <property type="protein sequence ID" value="CAB4585780.1"/>
    <property type="molecule type" value="Genomic_DNA"/>
</dbReference>
<dbReference type="InterPro" id="IPR051549">
    <property type="entry name" value="PEP_Utilizing_Enz"/>
</dbReference>
<dbReference type="PANTHER" id="PTHR43615:SF1">
    <property type="entry name" value="PPDK_N DOMAIN-CONTAINING PROTEIN"/>
    <property type="match status" value="1"/>
</dbReference>
<proteinExistence type="predicted"/>
<dbReference type="GO" id="GO:0016772">
    <property type="term" value="F:transferase activity, transferring phosphorus-containing groups"/>
    <property type="evidence" value="ECO:0007669"/>
    <property type="project" value="InterPro"/>
</dbReference>
<feature type="domain" description="PEP-utilising enzyme mobile" evidence="1">
    <location>
        <begin position="503"/>
        <end position="570"/>
    </location>
</feature>
<evidence type="ECO:0000313" key="2">
    <source>
        <dbReference type="EMBL" id="CAB4585780.1"/>
    </source>
</evidence>
<dbReference type="InterPro" id="IPR008279">
    <property type="entry name" value="PEP-util_enz_mobile_dom"/>
</dbReference>
<gene>
    <name evidence="2" type="ORF">UFOPK1493_03401</name>
</gene>
<organism evidence="2">
    <name type="scientific">freshwater metagenome</name>
    <dbReference type="NCBI Taxonomy" id="449393"/>
    <lineage>
        <taxon>unclassified sequences</taxon>
        <taxon>metagenomes</taxon>
        <taxon>ecological metagenomes</taxon>
    </lineage>
</organism>
<dbReference type="Pfam" id="PF00391">
    <property type="entry name" value="PEP-utilizers"/>
    <property type="match status" value="1"/>
</dbReference>
<dbReference type="InterPro" id="IPR036637">
    <property type="entry name" value="Phosphohistidine_dom_sf"/>
</dbReference>
<dbReference type="SUPFAM" id="SSF52009">
    <property type="entry name" value="Phosphohistidine domain"/>
    <property type="match status" value="1"/>
</dbReference>
<dbReference type="Gene3D" id="3.50.30.10">
    <property type="entry name" value="Phosphohistidine domain"/>
    <property type="match status" value="1"/>
</dbReference>
<name>A0A6J6FB16_9ZZZZ</name>
<dbReference type="PANTHER" id="PTHR43615">
    <property type="entry name" value="PHOSPHOENOLPYRUVATE SYNTHASE-RELATED"/>
    <property type="match status" value="1"/>
</dbReference>
<dbReference type="AlphaFoldDB" id="A0A6J6FB16"/>
<sequence length="578" mass="62423">MERWITDTQNSQRFPYYTRANADEVGPDPFSPLGWSMVWMHGCNPGVAKGFAEFGVVDISEYDLTPLQVFGNRGGYFYNPLSLSRLMGERMPGATPEAIDQAYFGDHPGVPPHEPHPDDVNEAQSAKLAETMGWVMTTPTFPRQHAASDLAREQVRNRPDFTTLSNEELVAFARAVTAKVEEVWIPYCMVCLGASLPPGAVQAICAAIGRSEDAVKVLAAVGNVESAEASFLMWDLSRLVKNSPELTAAFDAGVDGVLDRIAAAGPSGQEFLGHWTTLLAEHGHRAPNEWDIRPDSWTTRPSIPLGMIDRLRHQTDERSPHLAKSNAAAERERLAADLLAAVEGDAETHGTLTVALSAAANWFAWREQGKYACIRLIHEVKLSMYELGRRMVDAGVITDQRQIFNLLDEELDDFLADPTTYAGTIAEREAGFRALYELEPPYIVGNGRGDEPISTWPKRNASDVPKAKAGDVLQGGPGAPGVITGRARIVLDPMEAPDMELTDIMVAPTTDPAWAPLFLSVGGIVVNVGAVGSHAAIVSRELGVPCAVSVVQATARIPEGALISIDGSTGTVTVLEVP</sequence>
<evidence type="ECO:0000259" key="1">
    <source>
        <dbReference type="Pfam" id="PF00391"/>
    </source>
</evidence>
<protein>
    <submittedName>
        <fullName evidence="2">Unannotated protein</fullName>
    </submittedName>
</protein>